<evidence type="ECO:0000313" key="3">
    <source>
        <dbReference type="Proteomes" id="UP000276133"/>
    </source>
</evidence>
<evidence type="ECO:0000256" key="1">
    <source>
        <dbReference type="SAM" id="Phobius"/>
    </source>
</evidence>
<organism evidence="2 3">
    <name type="scientific">Brachionus plicatilis</name>
    <name type="common">Marine rotifer</name>
    <name type="synonym">Brachionus muelleri</name>
    <dbReference type="NCBI Taxonomy" id="10195"/>
    <lineage>
        <taxon>Eukaryota</taxon>
        <taxon>Metazoa</taxon>
        <taxon>Spiralia</taxon>
        <taxon>Gnathifera</taxon>
        <taxon>Rotifera</taxon>
        <taxon>Eurotatoria</taxon>
        <taxon>Monogononta</taxon>
        <taxon>Pseudotrocha</taxon>
        <taxon>Ploima</taxon>
        <taxon>Brachionidae</taxon>
        <taxon>Brachionus</taxon>
    </lineage>
</organism>
<gene>
    <name evidence="2" type="ORF">BpHYR1_048448</name>
</gene>
<comment type="caution">
    <text evidence="2">The sequence shown here is derived from an EMBL/GenBank/DDBJ whole genome shotgun (WGS) entry which is preliminary data.</text>
</comment>
<keyword evidence="3" id="KW-1185">Reference proteome</keyword>
<keyword evidence="1" id="KW-0812">Transmembrane</keyword>
<accession>A0A3M7RMA6</accession>
<keyword evidence="1" id="KW-0472">Membrane</keyword>
<protein>
    <submittedName>
        <fullName evidence="2">Uncharacterized protein</fullName>
    </submittedName>
</protein>
<reference evidence="2 3" key="1">
    <citation type="journal article" date="2018" name="Sci. Rep.">
        <title>Genomic signatures of local adaptation to the degree of environmental predictability in rotifers.</title>
        <authorList>
            <person name="Franch-Gras L."/>
            <person name="Hahn C."/>
            <person name="Garcia-Roger E.M."/>
            <person name="Carmona M.J."/>
            <person name="Serra M."/>
            <person name="Gomez A."/>
        </authorList>
    </citation>
    <scope>NUCLEOTIDE SEQUENCE [LARGE SCALE GENOMIC DNA]</scope>
    <source>
        <strain evidence="2">HYR1</strain>
    </source>
</reference>
<feature type="transmembrane region" description="Helical" evidence="1">
    <location>
        <begin position="6"/>
        <end position="24"/>
    </location>
</feature>
<sequence length="62" mass="7315">MHLFFFYFVIFTRVNFTFLVFTATTKSFTVKIQKAILTLDLRFKAERSFFGENLLIHIADGT</sequence>
<dbReference type="AlphaFoldDB" id="A0A3M7RMA6"/>
<dbReference type="Proteomes" id="UP000276133">
    <property type="component" value="Unassembled WGS sequence"/>
</dbReference>
<evidence type="ECO:0000313" key="2">
    <source>
        <dbReference type="EMBL" id="RNA24599.1"/>
    </source>
</evidence>
<name>A0A3M7RMA6_BRAPC</name>
<keyword evidence="1" id="KW-1133">Transmembrane helix</keyword>
<proteinExistence type="predicted"/>
<dbReference type="EMBL" id="REGN01003093">
    <property type="protein sequence ID" value="RNA24599.1"/>
    <property type="molecule type" value="Genomic_DNA"/>
</dbReference>